<name>A0A9Q1HEX3_HOLLE</name>
<organism evidence="1 2">
    <name type="scientific">Holothuria leucospilota</name>
    <name type="common">Black long sea cucumber</name>
    <name type="synonym">Mertensiothuria leucospilota</name>
    <dbReference type="NCBI Taxonomy" id="206669"/>
    <lineage>
        <taxon>Eukaryota</taxon>
        <taxon>Metazoa</taxon>
        <taxon>Echinodermata</taxon>
        <taxon>Eleutherozoa</taxon>
        <taxon>Echinozoa</taxon>
        <taxon>Holothuroidea</taxon>
        <taxon>Aspidochirotacea</taxon>
        <taxon>Aspidochirotida</taxon>
        <taxon>Holothuriidae</taxon>
        <taxon>Holothuria</taxon>
    </lineage>
</organism>
<sequence>MERKFDIPIPLDWQIALLKCKFVIRTLLPAYMVTSTYGIKIVTINAIGWRESHFEHKSGAGFCNHHV</sequence>
<dbReference type="AlphaFoldDB" id="A0A9Q1HEX3"/>
<evidence type="ECO:0000313" key="2">
    <source>
        <dbReference type="Proteomes" id="UP001152320"/>
    </source>
</evidence>
<dbReference type="Proteomes" id="UP001152320">
    <property type="component" value="Chromosome 4"/>
</dbReference>
<keyword evidence="2" id="KW-1185">Reference proteome</keyword>
<protein>
    <submittedName>
        <fullName evidence="1">Uncharacterized protein</fullName>
    </submittedName>
</protein>
<accession>A0A9Q1HEX3</accession>
<proteinExistence type="predicted"/>
<evidence type="ECO:0000313" key="1">
    <source>
        <dbReference type="EMBL" id="KAJ8042598.1"/>
    </source>
</evidence>
<gene>
    <name evidence="1" type="ORF">HOLleu_09389</name>
</gene>
<dbReference type="EMBL" id="JAIZAY010000004">
    <property type="protein sequence ID" value="KAJ8042598.1"/>
    <property type="molecule type" value="Genomic_DNA"/>
</dbReference>
<comment type="caution">
    <text evidence="1">The sequence shown here is derived from an EMBL/GenBank/DDBJ whole genome shotgun (WGS) entry which is preliminary data.</text>
</comment>
<reference evidence="1" key="1">
    <citation type="submission" date="2021-10" db="EMBL/GenBank/DDBJ databases">
        <title>Tropical sea cucumber genome reveals ecological adaptation and Cuvierian tubules defense mechanism.</title>
        <authorList>
            <person name="Chen T."/>
        </authorList>
    </citation>
    <scope>NUCLEOTIDE SEQUENCE</scope>
    <source>
        <strain evidence="1">Nanhai2018</strain>
        <tissue evidence="1">Muscle</tissue>
    </source>
</reference>